<dbReference type="InterPro" id="IPR003395">
    <property type="entry name" value="RecF/RecN/SMC_N"/>
</dbReference>
<dbReference type="GO" id="GO:0006281">
    <property type="term" value="P:DNA repair"/>
    <property type="evidence" value="ECO:0007669"/>
    <property type="project" value="UniProtKB-KW"/>
</dbReference>
<evidence type="ECO:0000256" key="6">
    <source>
        <dbReference type="ARBA" id="ARBA00022840"/>
    </source>
</evidence>
<dbReference type="GO" id="GO:0006310">
    <property type="term" value="P:DNA recombination"/>
    <property type="evidence" value="ECO:0007669"/>
    <property type="project" value="InterPro"/>
</dbReference>
<evidence type="ECO:0000256" key="3">
    <source>
        <dbReference type="ARBA" id="ARBA00021315"/>
    </source>
</evidence>
<dbReference type="CDD" id="cd03241">
    <property type="entry name" value="ABC_RecN"/>
    <property type="match status" value="1"/>
</dbReference>
<keyword evidence="13" id="KW-1185">Reference proteome</keyword>
<sequence>MLELLRIRNLALIEDAELEFSSGMNTLTGETGAGKSFIMRAVDFIMGQRMDRKLVRPGAEKAVVEALFVLPEGDCIIRRELSAETGRSRVFINDKLSSQDAVKELRPKLIIHTSQHGQQKLLSPAFQSEILDTFLPDSSLLDARDAAMAELRSVLEQIEALDRKCEDIAKQREFLEFQKREIEQVNPVPGEEDALEERKGMLKDRERAGECLRKALDCIHGDTNLIDVLSLLSREMDIIARLYPDFEDDRAAVEEFRLRLHELESRLRRDPEDIEEDDSDMTLDDIESRLFKISQLKRKLGRGLGDIAAHFQQICDDLSFLDACSLDRKRLQKRESEVCRTLSEALDALNKARKKAARELCLHIEAELTDLGFSEHVRVEYEFRPVEIHPGVTDYKGRLMWVPNPGQPPQPLDKIASGGELSRFLLALVSLRRGQGGEHLPTLIFDEVDAGIGGLTLNSVAAKLRELADRQQMLLITHWPQLAGRAERHFSIVKEVEGNETFTRCTRLDQDQIREELARMGGGGQQGDALAASLLDR</sequence>
<name>A0A6N6N6M6_9BACT</name>
<keyword evidence="7 9" id="KW-0234">DNA repair</keyword>
<dbReference type="InterPro" id="IPR004604">
    <property type="entry name" value="DNA_recomb/repair_RecN"/>
</dbReference>
<feature type="coiled-coil region" evidence="10">
    <location>
        <begin position="144"/>
        <end position="178"/>
    </location>
</feature>
<dbReference type="Proteomes" id="UP000438699">
    <property type="component" value="Unassembled WGS sequence"/>
</dbReference>
<reference evidence="12 13" key="1">
    <citation type="journal article" date="2017" name="Int. J. Syst. Evol. Microbiol.">
        <title>Desulfovibrio senegalensis sp. nov., a mesophilic sulfate reducer isolated from marine sediment.</title>
        <authorList>
            <person name="Thioye A."/>
            <person name="Gam Z.B.A."/>
            <person name="Mbengue M."/>
            <person name="Cayol J.L."/>
            <person name="Joseph-Bartoli M."/>
            <person name="Toure-Kane C."/>
            <person name="Labat M."/>
        </authorList>
    </citation>
    <scope>NUCLEOTIDE SEQUENCE [LARGE SCALE GENOMIC DNA]</scope>
    <source>
        <strain evidence="12 13">DSM 101509</strain>
    </source>
</reference>
<proteinExistence type="inferred from homology"/>
<evidence type="ECO:0000256" key="9">
    <source>
        <dbReference type="PIRNR" id="PIRNR003128"/>
    </source>
</evidence>
<dbReference type="Gene3D" id="3.40.50.300">
    <property type="entry name" value="P-loop containing nucleotide triphosphate hydrolases"/>
    <property type="match status" value="2"/>
</dbReference>
<keyword evidence="6" id="KW-0067">ATP-binding</keyword>
<protein>
    <recommendedName>
        <fullName evidence="3 9">DNA repair protein RecN</fullName>
    </recommendedName>
    <alternativeName>
        <fullName evidence="8 9">Recombination protein N</fullName>
    </alternativeName>
</protein>
<evidence type="ECO:0000313" key="13">
    <source>
        <dbReference type="Proteomes" id="UP000438699"/>
    </source>
</evidence>
<dbReference type="GO" id="GO:0043590">
    <property type="term" value="C:bacterial nucleoid"/>
    <property type="evidence" value="ECO:0007669"/>
    <property type="project" value="TreeGrafter"/>
</dbReference>
<keyword evidence="5 9" id="KW-0227">DNA damage</keyword>
<evidence type="ECO:0000256" key="7">
    <source>
        <dbReference type="ARBA" id="ARBA00023204"/>
    </source>
</evidence>
<dbReference type="Pfam" id="PF02463">
    <property type="entry name" value="SMC_N"/>
    <property type="match status" value="1"/>
</dbReference>
<gene>
    <name evidence="12" type="ORF">F8A88_02395</name>
</gene>
<organism evidence="12 13">
    <name type="scientific">Pseudodesulfovibrio senegalensis</name>
    <dbReference type="NCBI Taxonomy" id="1721087"/>
    <lineage>
        <taxon>Bacteria</taxon>
        <taxon>Pseudomonadati</taxon>
        <taxon>Thermodesulfobacteriota</taxon>
        <taxon>Desulfovibrionia</taxon>
        <taxon>Desulfovibrionales</taxon>
        <taxon>Desulfovibrionaceae</taxon>
    </lineage>
</organism>
<evidence type="ECO:0000259" key="11">
    <source>
        <dbReference type="Pfam" id="PF02463"/>
    </source>
</evidence>
<dbReference type="PANTHER" id="PTHR11059:SF0">
    <property type="entry name" value="DNA REPAIR PROTEIN RECN"/>
    <property type="match status" value="1"/>
</dbReference>
<comment type="caution">
    <text evidence="12">The sequence shown here is derived from an EMBL/GenBank/DDBJ whole genome shotgun (WGS) entry which is preliminary data.</text>
</comment>
<dbReference type="InterPro" id="IPR027417">
    <property type="entry name" value="P-loop_NTPase"/>
</dbReference>
<dbReference type="EMBL" id="WAIE01000001">
    <property type="protein sequence ID" value="KAB1443135.1"/>
    <property type="molecule type" value="Genomic_DNA"/>
</dbReference>
<dbReference type="SUPFAM" id="SSF52540">
    <property type="entry name" value="P-loop containing nucleoside triphosphate hydrolases"/>
    <property type="match status" value="2"/>
</dbReference>
<keyword evidence="4" id="KW-0547">Nucleotide-binding</keyword>
<comment type="similarity">
    <text evidence="2 9">Belongs to the RecN family.</text>
</comment>
<comment type="function">
    <text evidence="1 9">May be involved in recombinational repair of damaged DNA.</text>
</comment>
<evidence type="ECO:0000256" key="8">
    <source>
        <dbReference type="ARBA" id="ARBA00033408"/>
    </source>
</evidence>
<evidence type="ECO:0000256" key="4">
    <source>
        <dbReference type="ARBA" id="ARBA00022741"/>
    </source>
</evidence>
<evidence type="ECO:0000256" key="5">
    <source>
        <dbReference type="ARBA" id="ARBA00022763"/>
    </source>
</evidence>
<evidence type="ECO:0000256" key="2">
    <source>
        <dbReference type="ARBA" id="ARBA00009441"/>
    </source>
</evidence>
<dbReference type="GO" id="GO:0009432">
    <property type="term" value="P:SOS response"/>
    <property type="evidence" value="ECO:0007669"/>
    <property type="project" value="TreeGrafter"/>
</dbReference>
<dbReference type="OrthoDB" id="9806954at2"/>
<accession>A0A6N6N6M6</accession>
<evidence type="ECO:0000256" key="1">
    <source>
        <dbReference type="ARBA" id="ARBA00003618"/>
    </source>
</evidence>
<dbReference type="PIRSF" id="PIRSF003128">
    <property type="entry name" value="RecN"/>
    <property type="match status" value="1"/>
</dbReference>
<feature type="domain" description="RecF/RecN/SMC N-terminal" evidence="11">
    <location>
        <begin position="4"/>
        <end position="497"/>
    </location>
</feature>
<keyword evidence="10" id="KW-0175">Coiled coil</keyword>
<evidence type="ECO:0000313" key="12">
    <source>
        <dbReference type="EMBL" id="KAB1443135.1"/>
    </source>
</evidence>
<dbReference type="PANTHER" id="PTHR11059">
    <property type="entry name" value="DNA REPAIR PROTEIN RECN"/>
    <property type="match status" value="1"/>
</dbReference>
<dbReference type="GO" id="GO:0005524">
    <property type="term" value="F:ATP binding"/>
    <property type="evidence" value="ECO:0007669"/>
    <property type="project" value="UniProtKB-KW"/>
</dbReference>
<dbReference type="RefSeq" id="WP_151149467.1">
    <property type="nucleotide sequence ID" value="NZ_WAIE01000001.1"/>
</dbReference>
<dbReference type="AlphaFoldDB" id="A0A6N6N6M6"/>
<evidence type="ECO:0000256" key="10">
    <source>
        <dbReference type="SAM" id="Coils"/>
    </source>
</evidence>